<reference evidence="2" key="1">
    <citation type="submission" date="2022-11" db="EMBL/GenBank/DDBJ databases">
        <authorList>
            <person name="Petersen C."/>
        </authorList>
    </citation>
    <scope>NUCLEOTIDE SEQUENCE</scope>
    <source>
        <strain evidence="2">IBT 21917</strain>
    </source>
</reference>
<feature type="signal peptide" evidence="1">
    <location>
        <begin position="1"/>
        <end position="21"/>
    </location>
</feature>
<dbReference type="Proteomes" id="UP001146351">
    <property type="component" value="Unassembled WGS sequence"/>
</dbReference>
<dbReference type="AlphaFoldDB" id="A0A9W9LKR1"/>
<organism evidence="2 3">
    <name type="scientific">Penicillium capsulatum</name>
    <dbReference type="NCBI Taxonomy" id="69766"/>
    <lineage>
        <taxon>Eukaryota</taxon>
        <taxon>Fungi</taxon>
        <taxon>Dikarya</taxon>
        <taxon>Ascomycota</taxon>
        <taxon>Pezizomycotina</taxon>
        <taxon>Eurotiomycetes</taxon>
        <taxon>Eurotiomycetidae</taxon>
        <taxon>Eurotiales</taxon>
        <taxon>Aspergillaceae</taxon>
        <taxon>Penicillium</taxon>
    </lineage>
</organism>
<protein>
    <submittedName>
        <fullName evidence="2">Uncharacterized protein</fullName>
    </submittedName>
</protein>
<sequence>MHFNSSFLFTLLACGAIQVAALPEPTSTVIAEKRAEAGVGAIFDAASIIDSIVAEQATMTRKSERPEPTGAKVGRWLKDVADAVDEGYSSALNNKKATLTKRAQPTEKEVRPIDFIAPALDEAYWSAMHKETTSIKETATSAA</sequence>
<name>A0A9W9LKR1_9EURO</name>
<proteinExistence type="predicted"/>
<keyword evidence="3" id="KW-1185">Reference proteome</keyword>
<gene>
    <name evidence="2" type="ORF">N7492_006842</name>
</gene>
<evidence type="ECO:0000313" key="3">
    <source>
        <dbReference type="Proteomes" id="UP001146351"/>
    </source>
</evidence>
<feature type="chain" id="PRO_5040917027" evidence="1">
    <location>
        <begin position="22"/>
        <end position="143"/>
    </location>
</feature>
<accession>A0A9W9LKR1</accession>
<dbReference type="EMBL" id="JAPQKO010000005">
    <property type="protein sequence ID" value="KAJ5161450.1"/>
    <property type="molecule type" value="Genomic_DNA"/>
</dbReference>
<reference evidence="2" key="2">
    <citation type="journal article" date="2023" name="IMA Fungus">
        <title>Comparative genomic study of the Penicillium genus elucidates a diverse pangenome and 15 lateral gene transfer events.</title>
        <authorList>
            <person name="Petersen C."/>
            <person name="Sorensen T."/>
            <person name="Nielsen M.R."/>
            <person name="Sondergaard T.E."/>
            <person name="Sorensen J.L."/>
            <person name="Fitzpatrick D.A."/>
            <person name="Frisvad J.C."/>
            <person name="Nielsen K.L."/>
        </authorList>
    </citation>
    <scope>NUCLEOTIDE SEQUENCE</scope>
    <source>
        <strain evidence="2">IBT 21917</strain>
    </source>
</reference>
<evidence type="ECO:0000313" key="2">
    <source>
        <dbReference type="EMBL" id="KAJ5161450.1"/>
    </source>
</evidence>
<comment type="caution">
    <text evidence="2">The sequence shown here is derived from an EMBL/GenBank/DDBJ whole genome shotgun (WGS) entry which is preliminary data.</text>
</comment>
<evidence type="ECO:0000256" key="1">
    <source>
        <dbReference type="SAM" id="SignalP"/>
    </source>
</evidence>
<keyword evidence="1" id="KW-0732">Signal</keyword>